<dbReference type="AlphaFoldDB" id="A0AAW0FQE1"/>
<sequence length="141" mass="16048">MADFLLSNVLSSLLSDTASNDEKKLMIDRFLYAPDPERPSLMGIKARKVENLRHTMEQLQLNVHVSHQAVQETGLNPVAIHNEFDIVIHGIRTVHSFYDQVRQMLDSLRYQLDDGNISIETIKAEARWLATISADLRAFST</sequence>
<organism evidence="1 2">
    <name type="scientific">Cerrena zonata</name>
    <dbReference type="NCBI Taxonomy" id="2478898"/>
    <lineage>
        <taxon>Eukaryota</taxon>
        <taxon>Fungi</taxon>
        <taxon>Dikarya</taxon>
        <taxon>Basidiomycota</taxon>
        <taxon>Agaricomycotina</taxon>
        <taxon>Agaricomycetes</taxon>
        <taxon>Polyporales</taxon>
        <taxon>Cerrenaceae</taxon>
        <taxon>Cerrena</taxon>
    </lineage>
</organism>
<reference evidence="1 2" key="1">
    <citation type="submission" date="2022-09" db="EMBL/GenBank/DDBJ databases">
        <authorList>
            <person name="Palmer J.M."/>
        </authorList>
    </citation>
    <scope>NUCLEOTIDE SEQUENCE [LARGE SCALE GENOMIC DNA]</scope>
    <source>
        <strain evidence="1 2">DSM 7382</strain>
    </source>
</reference>
<comment type="caution">
    <text evidence="1">The sequence shown here is derived from an EMBL/GenBank/DDBJ whole genome shotgun (WGS) entry which is preliminary data.</text>
</comment>
<name>A0AAW0FQE1_9APHY</name>
<dbReference type="EMBL" id="JASBNA010000031">
    <property type="protein sequence ID" value="KAK7683278.1"/>
    <property type="molecule type" value="Genomic_DNA"/>
</dbReference>
<proteinExistence type="predicted"/>
<keyword evidence="2" id="KW-1185">Reference proteome</keyword>
<accession>A0AAW0FQE1</accession>
<dbReference type="Proteomes" id="UP001385951">
    <property type="component" value="Unassembled WGS sequence"/>
</dbReference>
<evidence type="ECO:0000313" key="1">
    <source>
        <dbReference type="EMBL" id="KAK7683278.1"/>
    </source>
</evidence>
<evidence type="ECO:0000313" key="2">
    <source>
        <dbReference type="Proteomes" id="UP001385951"/>
    </source>
</evidence>
<protein>
    <submittedName>
        <fullName evidence="1">Uncharacterized protein</fullName>
    </submittedName>
</protein>
<gene>
    <name evidence="1" type="ORF">QCA50_013540</name>
</gene>